<dbReference type="InterPro" id="IPR030895">
    <property type="entry name" value="T5SS_PEPC_rpt"/>
</dbReference>
<name>A0A5B9QGR1_9BACT</name>
<dbReference type="NCBIfam" id="TIGR02595">
    <property type="entry name" value="PEP_CTERM"/>
    <property type="match status" value="1"/>
</dbReference>
<sequence length="454" mass="46061">MGNVEPDISTWTSSVSGYIGRTSDGSVLVDGGSTLRSSGGYLGYDTGVTGIATITGIGTKWNNSGLLVGVAGTGIVNVESGAELDGRTVILGNDQGSSGTLNITGDDTGLNTSTLFSIGAGGTGTFTIQDGAEATTTATTRIGHFEGSLGIFTISGFGSSWTSEGALVVGTQGNGTVIVEAGGSLVKKRTSAAVGSQPGSTGSVIVSGIGTQWNSTQAGTSVGIEGTGSLLVSDGALFADSTLRTGYIEGGIGRVTVSGTGSHIMCRAVYAGLSGDAVVKITNGGLMSVREVLTVDNDLDGDSFINMAAGGMLALMGEADTSLTDFLELVDGTDAIRYWDSNLFDWAPLTAATNGIDYTLTYLTEGDLTGYTLLTVGQVGDLEGDYDADGDVDGADFLAWQRDPSLGSLADWHANYGAGSPLIANSSAVPEPATAVLMLLLAHLAMLARRKRQF</sequence>
<keyword evidence="1" id="KW-0449">Lipoprotein</keyword>
<dbReference type="InterPro" id="IPR013424">
    <property type="entry name" value="Ice-binding_C"/>
</dbReference>
<proteinExistence type="predicted"/>
<dbReference type="EMBL" id="CP042913">
    <property type="protein sequence ID" value="QEG36835.1"/>
    <property type="molecule type" value="Genomic_DNA"/>
</dbReference>
<gene>
    <name evidence="1" type="ORF">Pr1d_41720</name>
</gene>
<accession>A0A5B9QGR1</accession>
<dbReference type="AlphaFoldDB" id="A0A5B9QGR1"/>
<evidence type="ECO:0000313" key="2">
    <source>
        <dbReference type="Proteomes" id="UP000323917"/>
    </source>
</evidence>
<keyword evidence="2" id="KW-1185">Reference proteome</keyword>
<dbReference type="Proteomes" id="UP000323917">
    <property type="component" value="Chromosome"/>
</dbReference>
<dbReference type="KEGG" id="bgok:Pr1d_41720"/>
<reference evidence="1 2" key="1">
    <citation type="submission" date="2019-08" db="EMBL/GenBank/DDBJ databases">
        <title>Deep-cultivation of Planctomycetes and their phenomic and genomic characterization uncovers novel biology.</title>
        <authorList>
            <person name="Wiegand S."/>
            <person name="Jogler M."/>
            <person name="Boedeker C."/>
            <person name="Pinto D."/>
            <person name="Vollmers J."/>
            <person name="Rivas-Marin E."/>
            <person name="Kohn T."/>
            <person name="Peeters S.H."/>
            <person name="Heuer A."/>
            <person name="Rast P."/>
            <person name="Oberbeckmann S."/>
            <person name="Bunk B."/>
            <person name="Jeske O."/>
            <person name="Meyerdierks A."/>
            <person name="Storesund J.E."/>
            <person name="Kallscheuer N."/>
            <person name="Luecker S."/>
            <person name="Lage O.M."/>
            <person name="Pohl T."/>
            <person name="Merkel B.J."/>
            <person name="Hornburger P."/>
            <person name="Mueller R.-W."/>
            <person name="Bruemmer F."/>
            <person name="Labrenz M."/>
            <person name="Spormann A.M."/>
            <person name="Op den Camp H."/>
            <person name="Overmann J."/>
            <person name="Amann R."/>
            <person name="Jetten M.S.M."/>
            <person name="Mascher T."/>
            <person name="Medema M.H."/>
            <person name="Devos D.P."/>
            <person name="Kaster A.-K."/>
            <person name="Ovreas L."/>
            <person name="Rohde M."/>
            <person name="Galperin M.Y."/>
            <person name="Jogler C."/>
        </authorList>
    </citation>
    <scope>NUCLEOTIDE SEQUENCE [LARGE SCALE GENOMIC DNA]</scope>
    <source>
        <strain evidence="1 2">Pr1d</strain>
    </source>
</reference>
<evidence type="ECO:0000313" key="1">
    <source>
        <dbReference type="EMBL" id="QEG36835.1"/>
    </source>
</evidence>
<protein>
    <submittedName>
        <fullName evidence="1">Putative lipoprotein</fullName>
    </submittedName>
</protein>
<dbReference type="NCBIfam" id="TIGR04393">
    <property type="entry name" value="rpt_T5SS_PEPC"/>
    <property type="match status" value="5"/>
</dbReference>
<organism evidence="1 2">
    <name type="scientific">Bythopirellula goksoeyrii</name>
    <dbReference type="NCBI Taxonomy" id="1400387"/>
    <lineage>
        <taxon>Bacteria</taxon>
        <taxon>Pseudomonadati</taxon>
        <taxon>Planctomycetota</taxon>
        <taxon>Planctomycetia</taxon>
        <taxon>Pirellulales</taxon>
        <taxon>Lacipirellulaceae</taxon>
        <taxon>Bythopirellula</taxon>
    </lineage>
</organism>